<dbReference type="Proteomes" id="UP000663872">
    <property type="component" value="Unassembled WGS sequence"/>
</dbReference>
<comment type="caution">
    <text evidence="3">The sequence shown here is derived from an EMBL/GenBank/DDBJ whole genome shotgun (WGS) entry which is preliminary data.</text>
</comment>
<evidence type="ECO:0000313" key="4">
    <source>
        <dbReference type="EMBL" id="CAF4172073.1"/>
    </source>
</evidence>
<dbReference type="OrthoDB" id="9995210at2759"/>
<dbReference type="EMBL" id="CAJOBO010000528">
    <property type="protein sequence ID" value="CAF4241196.1"/>
    <property type="molecule type" value="Genomic_DNA"/>
</dbReference>
<name>A0A818EL99_9BILA</name>
<dbReference type="Proteomes" id="UP000663865">
    <property type="component" value="Unassembled WGS sequence"/>
</dbReference>
<evidence type="ECO:0000313" key="8">
    <source>
        <dbReference type="EMBL" id="CAF4548293.1"/>
    </source>
</evidence>
<dbReference type="SUPFAM" id="SSF56399">
    <property type="entry name" value="ADP-ribosylation"/>
    <property type="match status" value="1"/>
</dbReference>
<dbReference type="Proteomes" id="UP000663873">
    <property type="component" value="Unassembled WGS sequence"/>
</dbReference>
<proteinExistence type="predicted"/>
<dbReference type="EMBL" id="CAJNYT010000460">
    <property type="protein sequence ID" value="CAF3350878.1"/>
    <property type="molecule type" value="Genomic_DNA"/>
</dbReference>
<dbReference type="Proteomes" id="UP000663851">
    <property type="component" value="Unassembled WGS sequence"/>
</dbReference>
<dbReference type="EMBL" id="CAJOBP010000391">
    <property type="protein sequence ID" value="CAF4172073.1"/>
    <property type="molecule type" value="Genomic_DNA"/>
</dbReference>
<reference evidence="3" key="1">
    <citation type="submission" date="2021-02" db="EMBL/GenBank/DDBJ databases">
        <authorList>
            <person name="Nowell W R."/>
        </authorList>
    </citation>
    <scope>NUCLEOTIDE SEQUENCE</scope>
</reference>
<dbReference type="Proteomes" id="UP000663838">
    <property type="component" value="Unassembled WGS sequence"/>
</dbReference>
<dbReference type="Proteomes" id="UP000663862">
    <property type="component" value="Unassembled WGS sequence"/>
</dbReference>
<gene>
    <name evidence="1" type="ORF">GRG538_LOCUS5510</name>
    <name evidence="5" type="ORF">HFQ381_LOCUS9852</name>
    <name evidence="2" type="ORF">KIK155_LOCUS12277</name>
    <name evidence="7" type="ORF">QYT958_LOCUS1155</name>
    <name evidence="3" type="ORF">TIS948_LOCUS32650</name>
    <name evidence="8" type="ORF">TOA249_LOCUS7019</name>
    <name evidence="6" type="ORF">TSG867_LOCUS7837</name>
    <name evidence="4" type="ORF">UJA718_LOCUS4761</name>
</gene>
<dbReference type="Proteomes" id="UP000663825">
    <property type="component" value="Unassembled WGS sequence"/>
</dbReference>
<dbReference type="EMBL" id="CAJOBR010000061">
    <property type="protein sequence ID" value="CAF4457772.1"/>
    <property type="molecule type" value="Genomic_DNA"/>
</dbReference>
<dbReference type="AlphaFoldDB" id="A0A818EL99"/>
<dbReference type="Gene3D" id="3.90.176.10">
    <property type="entry name" value="Toxin ADP-ribosyltransferase, Chain A, domain 1"/>
    <property type="match status" value="1"/>
</dbReference>
<evidence type="ECO:0000313" key="3">
    <source>
        <dbReference type="EMBL" id="CAF3461123.1"/>
    </source>
</evidence>
<keyword evidence="10" id="KW-1185">Reference proteome</keyword>
<evidence type="ECO:0000313" key="7">
    <source>
        <dbReference type="EMBL" id="CAF4457772.1"/>
    </source>
</evidence>
<dbReference type="EMBL" id="CAJOBS010000308">
    <property type="protein sequence ID" value="CAF4548293.1"/>
    <property type="molecule type" value="Genomic_DNA"/>
</dbReference>
<evidence type="ECO:0000313" key="10">
    <source>
        <dbReference type="Proteomes" id="UP000663873"/>
    </source>
</evidence>
<dbReference type="EMBL" id="CAJNYV010001996">
    <property type="protein sequence ID" value="CAF3449538.1"/>
    <property type="molecule type" value="Genomic_DNA"/>
</dbReference>
<protein>
    <recommendedName>
        <fullName evidence="11">NAD(+)--protein-arginine ADP-ribosyltransferase</fullName>
    </recommendedName>
</protein>
<accession>A0A818EL99</accession>
<dbReference type="EMBL" id="CAJNXB010005979">
    <property type="protein sequence ID" value="CAF3461123.1"/>
    <property type="molecule type" value="Genomic_DNA"/>
</dbReference>
<sequence>MCDQRHKRDTNRFSTNQNACNPTITTVHSRWVNAYKNTAHIRDNYNREELCDLGPKSSTFVEMLQSLFGVDIEKKKVTNWSISLEAIIDESIRTDHKQYMNACTLIYQYRETKRIEHLLRLYTLDTNFYTVMSREKEKTKFLLEALKYDLPTISSRFFEGHCYRGLTMERPDLEPYRWALENKKCHLETNTFWSTSIDQDVATAFSGEGQQLEQKLVRVIMVFHFIYRCSTAIALFRQPCLSYFEDEREVLILPGTVFRVTRINKDDEATLYKVYLEQLDVREELRDLHDDIIQSRVDNFVENFTDS</sequence>
<evidence type="ECO:0000313" key="5">
    <source>
        <dbReference type="EMBL" id="CAF4241196.1"/>
    </source>
</evidence>
<evidence type="ECO:0000313" key="2">
    <source>
        <dbReference type="EMBL" id="CAF3449538.1"/>
    </source>
</evidence>
<evidence type="ECO:0000313" key="1">
    <source>
        <dbReference type="EMBL" id="CAF3350878.1"/>
    </source>
</evidence>
<evidence type="ECO:0000313" key="9">
    <source>
        <dbReference type="Proteomes" id="UP000663825"/>
    </source>
</evidence>
<evidence type="ECO:0008006" key="11">
    <source>
        <dbReference type="Google" id="ProtNLM"/>
    </source>
</evidence>
<dbReference type="EMBL" id="CAJOBQ010000314">
    <property type="protein sequence ID" value="CAF4325287.1"/>
    <property type="molecule type" value="Genomic_DNA"/>
</dbReference>
<evidence type="ECO:0000313" key="6">
    <source>
        <dbReference type="EMBL" id="CAF4325287.1"/>
    </source>
</evidence>
<organism evidence="3 9">
    <name type="scientific">Rotaria socialis</name>
    <dbReference type="NCBI Taxonomy" id="392032"/>
    <lineage>
        <taxon>Eukaryota</taxon>
        <taxon>Metazoa</taxon>
        <taxon>Spiralia</taxon>
        <taxon>Gnathifera</taxon>
        <taxon>Rotifera</taxon>
        <taxon>Eurotatoria</taxon>
        <taxon>Bdelloidea</taxon>
        <taxon>Philodinida</taxon>
        <taxon>Philodinidae</taxon>
        <taxon>Rotaria</taxon>
    </lineage>
</organism>
<dbReference type="Proteomes" id="UP000663848">
    <property type="component" value="Unassembled WGS sequence"/>
</dbReference>